<feature type="transmembrane region" description="Helical" evidence="2">
    <location>
        <begin position="758"/>
        <end position="777"/>
    </location>
</feature>
<feature type="transmembrane region" description="Helical" evidence="2">
    <location>
        <begin position="617"/>
        <end position="642"/>
    </location>
</feature>
<protein>
    <recommendedName>
        <fullName evidence="5">Gustatory receptor</fullName>
    </recommendedName>
</protein>
<evidence type="ECO:0008006" key="5">
    <source>
        <dbReference type="Google" id="ProtNLM"/>
    </source>
</evidence>
<reference evidence="3 4" key="1">
    <citation type="journal article" date="2018" name="J. Allergy Clin. Immunol.">
        <title>High-quality assembly of Dermatophagoides pteronyssinus genome and transcriptome reveals a wide range of novel allergens.</title>
        <authorList>
            <person name="Liu X.Y."/>
            <person name="Yang K.Y."/>
            <person name="Wang M.Q."/>
            <person name="Kwok J.S."/>
            <person name="Zeng X."/>
            <person name="Yang Z."/>
            <person name="Xiao X.J."/>
            <person name="Lau C.P."/>
            <person name="Li Y."/>
            <person name="Huang Z.M."/>
            <person name="Ba J.G."/>
            <person name="Yim A.K."/>
            <person name="Ouyang C.Y."/>
            <person name="Ngai S.M."/>
            <person name="Chan T.F."/>
            <person name="Leung E.L."/>
            <person name="Liu L."/>
            <person name="Liu Z.G."/>
            <person name="Tsui S.K."/>
        </authorList>
    </citation>
    <scope>NUCLEOTIDE SEQUENCE [LARGE SCALE GENOMIC DNA]</scope>
    <source>
        <strain evidence="3">Derp</strain>
    </source>
</reference>
<evidence type="ECO:0000313" key="3">
    <source>
        <dbReference type="EMBL" id="KAH9418870.1"/>
    </source>
</evidence>
<comment type="caution">
    <text evidence="3">The sequence shown here is derived from an EMBL/GenBank/DDBJ whole genome shotgun (WGS) entry which is preliminary data.</text>
</comment>
<feature type="region of interest" description="Disordered" evidence="1">
    <location>
        <begin position="405"/>
        <end position="429"/>
    </location>
</feature>
<feature type="transmembrane region" description="Helical" evidence="2">
    <location>
        <begin position="876"/>
        <end position="894"/>
    </location>
</feature>
<feature type="transmembrane region" description="Helical" evidence="2">
    <location>
        <begin position="577"/>
        <end position="597"/>
    </location>
</feature>
<dbReference type="Proteomes" id="UP000887458">
    <property type="component" value="Unassembled WGS sequence"/>
</dbReference>
<keyword evidence="2" id="KW-1133">Transmembrane helix</keyword>
<gene>
    <name evidence="3" type="ORF">DERP_004196</name>
</gene>
<proteinExistence type="predicted"/>
<evidence type="ECO:0000313" key="4">
    <source>
        <dbReference type="Proteomes" id="UP000887458"/>
    </source>
</evidence>
<feature type="compositionally biased region" description="Low complexity" evidence="1">
    <location>
        <begin position="405"/>
        <end position="423"/>
    </location>
</feature>
<evidence type="ECO:0000256" key="2">
    <source>
        <dbReference type="SAM" id="Phobius"/>
    </source>
</evidence>
<keyword evidence="4" id="KW-1185">Reference proteome</keyword>
<feature type="region of interest" description="Disordered" evidence="1">
    <location>
        <begin position="252"/>
        <end position="318"/>
    </location>
</feature>
<reference evidence="3 4" key="2">
    <citation type="journal article" date="2022" name="Mol. Biol. Evol.">
        <title>Comparative Genomics Reveals Insights into the Divergent Evolution of Astigmatic Mites and Household Pest Adaptations.</title>
        <authorList>
            <person name="Xiong Q."/>
            <person name="Wan A.T."/>
            <person name="Liu X."/>
            <person name="Fung C.S."/>
            <person name="Xiao X."/>
            <person name="Malainual N."/>
            <person name="Hou J."/>
            <person name="Wang L."/>
            <person name="Wang M."/>
            <person name="Yang K.Y."/>
            <person name="Cui Y."/>
            <person name="Leung E.L."/>
            <person name="Nong W."/>
            <person name="Shin S.K."/>
            <person name="Au S.W."/>
            <person name="Jeong K.Y."/>
            <person name="Chew F.T."/>
            <person name="Hui J.H."/>
            <person name="Leung T.F."/>
            <person name="Tungtrongchitr A."/>
            <person name="Zhong N."/>
            <person name="Liu Z."/>
            <person name="Tsui S.K."/>
        </authorList>
    </citation>
    <scope>NUCLEOTIDE SEQUENCE [LARGE SCALE GENOMIC DNA]</scope>
    <source>
        <strain evidence="3">Derp</strain>
    </source>
</reference>
<evidence type="ECO:0000256" key="1">
    <source>
        <dbReference type="SAM" id="MobiDB-lite"/>
    </source>
</evidence>
<dbReference type="EMBL" id="NJHN03000062">
    <property type="protein sequence ID" value="KAH9418870.1"/>
    <property type="molecule type" value="Genomic_DNA"/>
</dbReference>
<feature type="transmembrane region" description="Helical" evidence="2">
    <location>
        <begin position="728"/>
        <end position="746"/>
    </location>
</feature>
<keyword evidence="2" id="KW-0472">Membrane</keyword>
<organism evidence="3 4">
    <name type="scientific">Dermatophagoides pteronyssinus</name>
    <name type="common">European house dust mite</name>
    <dbReference type="NCBI Taxonomy" id="6956"/>
    <lineage>
        <taxon>Eukaryota</taxon>
        <taxon>Metazoa</taxon>
        <taxon>Ecdysozoa</taxon>
        <taxon>Arthropoda</taxon>
        <taxon>Chelicerata</taxon>
        <taxon>Arachnida</taxon>
        <taxon>Acari</taxon>
        <taxon>Acariformes</taxon>
        <taxon>Sarcoptiformes</taxon>
        <taxon>Astigmata</taxon>
        <taxon>Psoroptidia</taxon>
        <taxon>Analgoidea</taxon>
        <taxon>Pyroglyphidae</taxon>
        <taxon>Dermatophagoidinae</taxon>
        <taxon>Dermatophagoides</taxon>
    </lineage>
</organism>
<accession>A0ABQ8J908</accession>
<feature type="compositionally biased region" description="Polar residues" evidence="1">
    <location>
        <begin position="308"/>
        <end position="318"/>
    </location>
</feature>
<feature type="compositionally biased region" description="Basic and acidic residues" evidence="1">
    <location>
        <begin position="287"/>
        <end position="304"/>
    </location>
</feature>
<keyword evidence="2" id="KW-0812">Transmembrane</keyword>
<sequence length="897" mass="105178">MAEIQDNELDSTIMNDDNDNDDGLKSNVWEYEAPHYFDFNKMDNQQSNDEFETQTFDFSQMSEVLDGVSNDNGDMITTDTVDDKQNLSANNDETIADKPDTNGAINEDLLSENEDLLSENEEPEDNFHEISTDDLEQPKSSIVDNVNERSEIDLNPDQSFKRQSYLVTSPVVRIVIADNEKECLPENIESTDIMKTPSPMNEAEQRKLKIKNRKPTPMFGILRNKKNTETATKKMVTIDNDRSQKYWKRFSRTLNQDDDGGNTNDKTAIDEQSDENEKPKNVAAVVDGKENRKQGTIEDSKKDVTPQPKKSLTTNNISRKSLSMATINRLSTLPQRILSERKSQRYMSMAEQTQRFLHSARQYQPKGVWQRNKLTKPRPPRLLTAIRSECRRKIEAESNRIATLTSSSSIETTDSEATIKSAKPIPPKIPSIQQQLKKPIKRQLTKARTPIFCTDYRSKIYQLKHRNDQQDGNQPAGQFRARPMPDFKKIQARAAAAVAAQAINKNKNNKVLIGFTFGRFDWQHRYSLIKSTILIILFIYSYRLIYQSYQNEYDRQEISKITPNLFGKMIEQINDTLFFILFLSFYIFYMINGKRLIQLFNSSLFEDVYYRSNNNNFHHQFISIVFLIVCNLNSLSIYWACSPQNNNTIMMMKEFQIITISKCLEFYTLIMILMNESLTYLVVVYYKYAIRQTIQKILKQIQSDIIDERECLSRIRLLTTINEKFNQIWSYPMITFVIGETFYLIMTPLSYYLKQISFAQFIVSSLHFIGGFFWIYFDLNIRSLFIELGNVFRSKNHHRQDQIMMTTFRSKTMKKLLNQLNQSMDNDETSMIRIIDQISSLWQRSKITKQIYHYEMIEIYSEYFHLQIYNICIFDWKFFHTIILFAFSYFVLIIQTN</sequence>
<feature type="transmembrane region" description="Helical" evidence="2">
    <location>
        <begin position="663"/>
        <end position="686"/>
    </location>
</feature>
<feature type="transmembrane region" description="Helical" evidence="2">
    <location>
        <begin position="528"/>
        <end position="546"/>
    </location>
</feature>
<name>A0ABQ8J908_DERPT</name>
<feature type="region of interest" description="Disordered" evidence="1">
    <location>
        <begin position="1"/>
        <end position="24"/>
    </location>
</feature>